<comment type="similarity">
    <text evidence="1">Belongs to the GINS3/PSF3 family.</text>
</comment>
<sequence>MKTESQLVKSRFNGDIPASPTYASDQESPMSAIISEILLNGVEKSTILELPWWLASTLLQVNFVDISLPRAFNQRSREALQMGPWATNLCELSPFFYRFSIKLLPVYAIRFLNDLELQIQFHCTSWWFRLDLVFDFRPSCSALKKSSGWL</sequence>
<keyword evidence="1" id="KW-0235">DNA replication</keyword>
<dbReference type="EMBL" id="JMKJ01000426">
    <property type="protein sequence ID" value="KGG51020.1"/>
    <property type="molecule type" value="Genomic_DNA"/>
</dbReference>
<comment type="caution">
    <text evidence="2">The sequence shown here is derived from an EMBL/GenBank/DDBJ whole genome shotgun (WGS) entry which is preliminary data.</text>
</comment>
<dbReference type="InterPro" id="IPR036224">
    <property type="entry name" value="GINS_bundle-like_dom_sf"/>
</dbReference>
<dbReference type="VEuPathDB" id="MicrosporidiaDB:DI09_488p10"/>
<comment type="function">
    <text evidence="1">The GINS complex plays an essential role in the initiation of DNA replication.</text>
</comment>
<keyword evidence="1" id="KW-0539">Nucleus</keyword>
<evidence type="ECO:0000256" key="1">
    <source>
        <dbReference type="RuleBase" id="RU367161"/>
    </source>
</evidence>
<dbReference type="GO" id="GO:1902975">
    <property type="term" value="P:mitotic DNA replication initiation"/>
    <property type="evidence" value="ECO:0007669"/>
    <property type="project" value="TreeGrafter"/>
</dbReference>
<dbReference type="HOGENOM" id="CLU_1740989_0_0_1"/>
<reference evidence="2 3" key="1">
    <citation type="submission" date="2014-04" db="EMBL/GenBank/DDBJ databases">
        <title>A new species of microsporidia sheds light on the evolution of extreme parasitism.</title>
        <authorList>
            <person name="Haag K.L."/>
            <person name="James T.Y."/>
            <person name="Larsson R."/>
            <person name="Schaer T.M."/>
            <person name="Refardt D."/>
            <person name="Pombert J.-F."/>
            <person name="Ebert D."/>
        </authorList>
    </citation>
    <scope>NUCLEOTIDE SEQUENCE [LARGE SCALE GENOMIC DNA]</scope>
    <source>
        <strain evidence="2 3">UGP3</strain>
        <tissue evidence="2">Spores</tissue>
    </source>
</reference>
<dbReference type="InterPro" id="IPR038437">
    <property type="entry name" value="GINS_Psf3_sf"/>
</dbReference>
<dbReference type="PANTHER" id="PTHR22768">
    <property type="entry name" value="DNA REPLICATION COMPLEX GINS PROTEIN PSF3"/>
    <property type="match status" value="1"/>
</dbReference>
<dbReference type="RefSeq" id="XP_013237456.1">
    <property type="nucleotide sequence ID" value="XM_013382002.1"/>
</dbReference>
<proteinExistence type="inferred from homology"/>
<dbReference type="SUPFAM" id="SSF158573">
    <property type="entry name" value="GINS helical bundle-like"/>
    <property type="match status" value="1"/>
</dbReference>
<dbReference type="PANTHER" id="PTHR22768:SF0">
    <property type="entry name" value="DNA REPLICATION COMPLEX GINS PROTEIN PSF3"/>
    <property type="match status" value="1"/>
</dbReference>
<accession>A0A098VPX1</accession>
<evidence type="ECO:0000313" key="2">
    <source>
        <dbReference type="EMBL" id="KGG51020.1"/>
    </source>
</evidence>
<name>A0A098VPX1_9MICR</name>
<dbReference type="Gene3D" id="1.20.58.2050">
    <property type="match status" value="1"/>
</dbReference>
<comment type="subunit">
    <text evidence="1">Component of the GINS complex.</text>
</comment>
<evidence type="ECO:0000313" key="3">
    <source>
        <dbReference type="Proteomes" id="UP000029725"/>
    </source>
</evidence>
<dbReference type="AlphaFoldDB" id="A0A098VPX1"/>
<dbReference type="InterPro" id="IPR010492">
    <property type="entry name" value="GINS_Psf3"/>
</dbReference>
<gene>
    <name evidence="2" type="ORF">DI09_488p10</name>
</gene>
<organism evidence="2 3">
    <name type="scientific">Mitosporidium daphniae</name>
    <dbReference type="NCBI Taxonomy" id="1485682"/>
    <lineage>
        <taxon>Eukaryota</taxon>
        <taxon>Fungi</taxon>
        <taxon>Fungi incertae sedis</taxon>
        <taxon>Microsporidia</taxon>
        <taxon>Mitosporidium</taxon>
    </lineage>
</organism>
<comment type="subcellular location">
    <subcellularLocation>
        <location evidence="1">Nucleus</location>
    </subcellularLocation>
</comment>
<protein>
    <recommendedName>
        <fullName evidence="1">DNA replication complex GINS protein PSF3</fullName>
    </recommendedName>
</protein>
<dbReference type="OrthoDB" id="10251744at2759"/>
<dbReference type="GO" id="GO:0000811">
    <property type="term" value="C:GINS complex"/>
    <property type="evidence" value="ECO:0007669"/>
    <property type="project" value="UniProtKB-UniRule"/>
</dbReference>
<dbReference type="Proteomes" id="UP000029725">
    <property type="component" value="Unassembled WGS sequence"/>
</dbReference>
<dbReference type="GeneID" id="25260094"/>
<keyword evidence="3" id="KW-1185">Reference proteome</keyword>